<name>A0ABU3GRQ1_9SPHI</name>
<feature type="signal peptide" evidence="1">
    <location>
        <begin position="1"/>
        <end position="20"/>
    </location>
</feature>
<protein>
    <submittedName>
        <fullName evidence="4">LruC domain-containing protein</fullName>
    </submittedName>
</protein>
<evidence type="ECO:0000259" key="3">
    <source>
        <dbReference type="Pfam" id="PF16130"/>
    </source>
</evidence>
<dbReference type="Pfam" id="PF16130">
    <property type="entry name" value="DUF4842"/>
    <property type="match status" value="1"/>
</dbReference>
<dbReference type="Pfam" id="PF13448">
    <property type="entry name" value="DUF4114"/>
    <property type="match status" value="1"/>
</dbReference>
<keyword evidence="5" id="KW-1185">Reference proteome</keyword>
<feature type="domain" description="DUF4114" evidence="2">
    <location>
        <begin position="310"/>
        <end position="393"/>
    </location>
</feature>
<sequence length="699" mass="74699">MKHLFTCALLAGVVSFSACKKDASQPEETTTTPVAGTKIAPDGFNFSTTKNVTLNITLRAANNDALSGVVVSAYLPGSTESIFKGVTNKDGILQGVVTIPTSVSKLVIDPAYVGLMRNAQALVSTSNTVTALIGGKDGFGGDIQPQEIVVSPSTGTTALKGTTATGGPVFAYPSPYSGTSTATLNTTQYPRSLGRPVYLESTPDAIDASLLSYINASLPEGSQLPNTHPEYLTNSAVPNLKITATADVWITFVSEGAGYMNSLAYYTYPTNNPPTTVDDIDNATLIFPNASANGSGGGLKSGDKVKIGRFNAGTTIGFVLLQNAWTGSGVQTTATKFYSDYRLNPETNTSKKKHVVTLFDNVHKLFLMGFEDINRENGSDQDFNDLVVYATSNPVTAISQDGVPDIDKGGDEDGDGVLDELDAFPNDASKAYLSYYPSQTGYASIAFEDNWPKKGDFDLNDLVVNYRYTFVSNASNQVVEMTGEYTPLASGASFKNGFAVQLPVAASAVNSVSGQQAISNYISFASNGVENGQTKAVIVPFDNHEALLRNPDGAFFINTLMDKNKVTGSTATVNVKFASPVPAANLQVANFNPFLISNMRRGYEIHLPGFAPTDKATKTLFGTDDDTSVPASNKYYLSKENYPWAINFVGEYKYPIELQPVTQAYPRFADWALSGGVSFTDWYSNTGAGFRDNSKIYSK</sequence>
<evidence type="ECO:0000259" key="2">
    <source>
        <dbReference type="Pfam" id="PF13448"/>
    </source>
</evidence>
<evidence type="ECO:0000313" key="5">
    <source>
        <dbReference type="Proteomes" id="UP001258315"/>
    </source>
</evidence>
<gene>
    <name evidence="4" type="ORF">QE417_001525</name>
</gene>
<dbReference type="InterPro" id="IPR031025">
    <property type="entry name" value="LruC_dom"/>
</dbReference>
<comment type="caution">
    <text evidence="4">The sequence shown here is derived from an EMBL/GenBank/DDBJ whole genome shotgun (WGS) entry which is preliminary data.</text>
</comment>
<dbReference type="PROSITE" id="PS51257">
    <property type="entry name" value="PROKAR_LIPOPROTEIN"/>
    <property type="match status" value="1"/>
</dbReference>
<dbReference type="NCBIfam" id="TIGR04456">
    <property type="entry name" value="LruC_dom"/>
    <property type="match status" value="1"/>
</dbReference>
<accession>A0ABU3GRQ1</accession>
<dbReference type="InterPro" id="IPR032295">
    <property type="entry name" value="DUF4842"/>
</dbReference>
<reference evidence="5" key="1">
    <citation type="submission" date="2023-07" db="EMBL/GenBank/DDBJ databases">
        <title>Functional and genomic diversity of the sorghum phyllosphere microbiome.</title>
        <authorList>
            <person name="Shade A."/>
        </authorList>
    </citation>
    <scope>NUCLEOTIDE SEQUENCE [LARGE SCALE GENOMIC DNA]</scope>
    <source>
        <strain evidence="5">SORGH_AS_0422</strain>
    </source>
</reference>
<keyword evidence="1" id="KW-0732">Signal</keyword>
<dbReference type="InterPro" id="IPR025193">
    <property type="entry name" value="DUF4114"/>
</dbReference>
<dbReference type="Proteomes" id="UP001258315">
    <property type="component" value="Unassembled WGS sequence"/>
</dbReference>
<evidence type="ECO:0000313" key="4">
    <source>
        <dbReference type="EMBL" id="MDT3402453.1"/>
    </source>
</evidence>
<feature type="domain" description="DUF4842" evidence="3">
    <location>
        <begin position="476"/>
        <end position="683"/>
    </location>
</feature>
<proteinExistence type="predicted"/>
<dbReference type="RefSeq" id="WP_311948940.1">
    <property type="nucleotide sequence ID" value="NZ_JAVLVU010000001.1"/>
</dbReference>
<dbReference type="EMBL" id="JAVLVU010000001">
    <property type="protein sequence ID" value="MDT3402453.1"/>
    <property type="molecule type" value="Genomic_DNA"/>
</dbReference>
<feature type="chain" id="PRO_5047258608" evidence="1">
    <location>
        <begin position="21"/>
        <end position="699"/>
    </location>
</feature>
<evidence type="ECO:0000256" key="1">
    <source>
        <dbReference type="SAM" id="SignalP"/>
    </source>
</evidence>
<organism evidence="4 5">
    <name type="scientific">Mucilaginibacter terrae</name>
    <dbReference type="NCBI Taxonomy" id="1955052"/>
    <lineage>
        <taxon>Bacteria</taxon>
        <taxon>Pseudomonadati</taxon>
        <taxon>Bacteroidota</taxon>
        <taxon>Sphingobacteriia</taxon>
        <taxon>Sphingobacteriales</taxon>
        <taxon>Sphingobacteriaceae</taxon>
        <taxon>Mucilaginibacter</taxon>
    </lineage>
</organism>